<dbReference type="Pfam" id="PF01154">
    <property type="entry name" value="HMG_CoA_synt_N"/>
    <property type="match status" value="1"/>
</dbReference>
<dbReference type="PATRIC" id="fig|56107.3.peg.2104"/>
<name>K9WVC0_9NOST</name>
<dbReference type="InterPro" id="IPR013746">
    <property type="entry name" value="HMG_CoA_synt_C_dom"/>
</dbReference>
<evidence type="ECO:0000256" key="2">
    <source>
        <dbReference type="ARBA" id="ARBA00022679"/>
    </source>
</evidence>
<dbReference type="KEGG" id="csg:Cylst_1894"/>
<comment type="similarity">
    <text evidence="1">Belongs to the thiolase-like superfamily. HMG-CoA synthase family.</text>
</comment>
<dbReference type="Gene3D" id="3.40.47.10">
    <property type="match status" value="2"/>
</dbReference>
<evidence type="ECO:0000259" key="3">
    <source>
        <dbReference type="Pfam" id="PF01154"/>
    </source>
</evidence>
<dbReference type="eggNOG" id="COG3425">
    <property type="taxonomic scope" value="Bacteria"/>
</dbReference>
<feature type="domain" description="Hydroxymethylglutaryl-coenzyme A synthase N-terminal" evidence="3">
    <location>
        <begin position="2"/>
        <end position="177"/>
    </location>
</feature>
<dbReference type="OrthoDB" id="9769523at2"/>
<dbReference type="RefSeq" id="WP_015207399.1">
    <property type="nucleotide sequence ID" value="NC_019757.1"/>
</dbReference>
<reference evidence="5 6" key="1">
    <citation type="submission" date="2012-06" db="EMBL/GenBank/DDBJ databases">
        <title>Finished chromosome of genome of Cylindrospermum stagnale PCC 7417.</title>
        <authorList>
            <consortium name="US DOE Joint Genome Institute"/>
            <person name="Gugger M."/>
            <person name="Coursin T."/>
            <person name="Rippka R."/>
            <person name="Tandeau De Marsac N."/>
            <person name="Huntemann M."/>
            <person name="Wei C.-L."/>
            <person name="Han J."/>
            <person name="Detter J.C."/>
            <person name="Han C."/>
            <person name="Tapia R."/>
            <person name="Chen A."/>
            <person name="Kyrpides N."/>
            <person name="Mavromatis K."/>
            <person name="Markowitz V."/>
            <person name="Szeto E."/>
            <person name="Ivanova N."/>
            <person name="Pagani I."/>
            <person name="Pati A."/>
            <person name="Goodwin L."/>
            <person name="Nordberg H.P."/>
            <person name="Cantor M.N."/>
            <person name="Hua S.X."/>
            <person name="Woyke T."/>
            <person name="Kerfeld C.A."/>
        </authorList>
    </citation>
    <scope>NUCLEOTIDE SEQUENCE [LARGE SCALE GENOMIC DNA]</scope>
    <source>
        <strain evidence="5 6">PCC 7417</strain>
    </source>
</reference>
<dbReference type="HOGENOM" id="CLU_008065_3_2_3"/>
<gene>
    <name evidence="5" type="ORF">Cylst_1894</name>
</gene>
<keyword evidence="2 5" id="KW-0808">Transferase</keyword>
<dbReference type="Pfam" id="PF08540">
    <property type="entry name" value="HMG_CoA_synt_C"/>
    <property type="match status" value="1"/>
</dbReference>
<proteinExistence type="inferred from homology"/>
<dbReference type="Proteomes" id="UP000010475">
    <property type="component" value="Chromosome"/>
</dbReference>
<dbReference type="AlphaFoldDB" id="K9WVC0"/>
<dbReference type="EMBL" id="CP003642">
    <property type="protein sequence ID" value="AFZ24143.1"/>
    <property type="molecule type" value="Genomic_DNA"/>
</dbReference>
<dbReference type="CDD" id="cd00827">
    <property type="entry name" value="init_cond_enzymes"/>
    <property type="match status" value="1"/>
</dbReference>
<dbReference type="PANTHER" id="PTHR43323">
    <property type="entry name" value="3-HYDROXY-3-METHYLGLUTARYL COENZYME A SYNTHASE"/>
    <property type="match status" value="1"/>
</dbReference>
<dbReference type="GO" id="GO:0006084">
    <property type="term" value="P:acetyl-CoA metabolic process"/>
    <property type="evidence" value="ECO:0007669"/>
    <property type="project" value="InterPro"/>
</dbReference>
<keyword evidence="5" id="KW-0012">Acyltransferase</keyword>
<dbReference type="InterPro" id="IPR013528">
    <property type="entry name" value="HMG_CoA_synth_N"/>
</dbReference>
<dbReference type="GO" id="GO:0004421">
    <property type="term" value="F:hydroxymethylglutaryl-CoA synthase activity"/>
    <property type="evidence" value="ECO:0007669"/>
    <property type="project" value="UniProtKB-EC"/>
</dbReference>
<dbReference type="EC" id="2.3.3.10" evidence="5"/>
<evidence type="ECO:0000256" key="1">
    <source>
        <dbReference type="ARBA" id="ARBA00007061"/>
    </source>
</evidence>
<keyword evidence="6" id="KW-1185">Reference proteome</keyword>
<dbReference type="STRING" id="56107.Cylst_1894"/>
<evidence type="ECO:0000313" key="6">
    <source>
        <dbReference type="Proteomes" id="UP000010475"/>
    </source>
</evidence>
<feature type="domain" description="Hydroxymethylglutaryl-coenzyme A synthase C-terminal" evidence="4">
    <location>
        <begin position="267"/>
        <end position="381"/>
    </location>
</feature>
<dbReference type="PANTHER" id="PTHR43323:SF2">
    <property type="entry name" value="HYDROXYMETHYLGLUTARYL-COA SYNTHASE"/>
    <property type="match status" value="1"/>
</dbReference>
<organism evidence="5 6">
    <name type="scientific">Cylindrospermum stagnale PCC 7417</name>
    <dbReference type="NCBI Taxonomy" id="56107"/>
    <lineage>
        <taxon>Bacteria</taxon>
        <taxon>Bacillati</taxon>
        <taxon>Cyanobacteriota</taxon>
        <taxon>Cyanophyceae</taxon>
        <taxon>Nostocales</taxon>
        <taxon>Nostocaceae</taxon>
        <taxon>Cylindrospermum</taxon>
    </lineage>
</organism>
<evidence type="ECO:0000259" key="4">
    <source>
        <dbReference type="Pfam" id="PF08540"/>
    </source>
</evidence>
<protein>
    <submittedName>
        <fullName evidence="5">3-hydroxy-3-methylglutaryl CoA synthase</fullName>
        <ecNumber evidence="5">2.3.3.10</ecNumber>
    </submittedName>
</protein>
<accession>K9WVC0</accession>
<sequence length="419" mass="46737">MQQVGIEALNIYGGAAQLDVRMLAQARHLDTSRFDNLMMKEKAVSLPYEDPVSYAVNAAKPIIDRLSDSDKQRVEMVITCSESGIDFGKSMSTYIQDYLGLSRNCRMFELKQACYSGTAGLQMAINFILSQTSPGAKALVIATDISRFTLAEGGEALSEDWSFAEPSSGAGAAAILVSDVPYIFQVDVGCNGYYGYEVMDTCRPKPDSEAGDADLSLLSYLDCCENAYLHYQKRVEGVDYQKSFDYLSFHTPFGGMVKGAHRNMMRKLKKAKPEEIEADFKRRVMPGLVYCQQVGNIMGATVFLALASTIDNGDFSQPRRIGIFSYGSGCSSEFYSGVVTPEGKEIQAQQRISSQLATRYSLNIEEYEQLLHYSRAVAFGTRNVTLDYKIFPGVWKQIEGKGRLVLKKIKEFHREYEWV</sequence>
<dbReference type="InterPro" id="IPR016039">
    <property type="entry name" value="Thiolase-like"/>
</dbReference>
<dbReference type="SUPFAM" id="SSF53901">
    <property type="entry name" value="Thiolase-like"/>
    <property type="match status" value="2"/>
</dbReference>
<evidence type="ECO:0000313" key="5">
    <source>
        <dbReference type="EMBL" id="AFZ24143.1"/>
    </source>
</evidence>